<evidence type="ECO:0000313" key="1">
    <source>
        <dbReference type="EMBL" id="GKV15271.1"/>
    </source>
</evidence>
<reference evidence="1 2" key="1">
    <citation type="journal article" date="2021" name="Commun. Biol.">
        <title>The genome of Shorea leprosula (Dipterocarpaceae) highlights the ecological relevance of drought in aseasonal tropical rainforests.</title>
        <authorList>
            <person name="Ng K.K.S."/>
            <person name="Kobayashi M.J."/>
            <person name="Fawcett J.A."/>
            <person name="Hatakeyama M."/>
            <person name="Paape T."/>
            <person name="Ng C.H."/>
            <person name="Ang C.C."/>
            <person name="Tnah L.H."/>
            <person name="Lee C.T."/>
            <person name="Nishiyama T."/>
            <person name="Sese J."/>
            <person name="O'Brien M.J."/>
            <person name="Copetti D."/>
            <person name="Mohd Noor M.I."/>
            <person name="Ong R.C."/>
            <person name="Putra M."/>
            <person name="Sireger I.Z."/>
            <person name="Indrioko S."/>
            <person name="Kosugi Y."/>
            <person name="Izuno A."/>
            <person name="Isagi Y."/>
            <person name="Lee S.L."/>
            <person name="Shimizu K.K."/>
        </authorList>
    </citation>
    <scope>NUCLEOTIDE SEQUENCE [LARGE SCALE GENOMIC DNA]</scope>
    <source>
        <strain evidence="1">214</strain>
    </source>
</reference>
<proteinExistence type="predicted"/>
<dbReference type="EMBL" id="BPVZ01000043">
    <property type="protein sequence ID" value="GKV15271.1"/>
    <property type="molecule type" value="Genomic_DNA"/>
</dbReference>
<evidence type="ECO:0000313" key="2">
    <source>
        <dbReference type="Proteomes" id="UP001054252"/>
    </source>
</evidence>
<keyword evidence="2" id="KW-1185">Reference proteome</keyword>
<dbReference type="Proteomes" id="UP001054252">
    <property type="component" value="Unassembled WGS sequence"/>
</dbReference>
<sequence length="37" mass="4127">MSMKDVGALICKTLFALIGHPPRLPQVEDLESFEALR</sequence>
<organism evidence="1 2">
    <name type="scientific">Rubroshorea leprosula</name>
    <dbReference type="NCBI Taxonomy" id="152421"/>
    <lineage>
        <taxon>Eukaryota</taxon>
        <taxon>Viridiplantae</taxon>
        <taxon>Streptophyta</taxon>
        <taxon>Embryophyta</taxon>
        <taxon>Tracheophyta</taxon>
        <taxon>Spermatophyta</taxon>
        <taxon>Magnoliopsida</taxon>
        <taxon>eudicotyledons</taxon>
        <taxon>Gunneridae</taxon>
        <taxon>Pentapetalae</taxon>
        <taxon>rosids</taxon>
        <taxon>malvids</taxon>
        <taxon>Malvales</taxon>
        <taxon>Dipterocarpaceae</taxon>
        <taxon>Rubroshorea</taxon>
    </lineage>
</organism>
<gene>
    <name evidence="1" type="ORF">SLEP1_g26068</name>
</gene>
<dbReference type="AlphaFoldDB" id="A0AAV5JS71"/>
<comment type="caution">
    <text evidence="1">The sequence shown here is derived from an EMBL/GenBank/DDBJ whole genome shotgun (WGS) entry which is preliminary data.</text>
</comment>
<accession>A0AAV5JS71</accession>
<protein>
    <submittedName>
        <fullName evidence="1">Uncharacterized protein</fullName>
    </submittedName>
</protein>
<name>A0AAV5JS71_9ROSI</name>